<keyword evidence="4 5" id="KW-0067">ATP-binding</keyword>
<dbReference type="SUPFAM" id="SSF56801">
    <property type="entry name" value="Acetyl-CoA synthetase-like"/>
    <property type="match status" value="1"/>
</dbReference>
<dbReference type="FunFam" id="3.30.300.30:FF:000004">
    <property type="entry name" value="Acetyl-coenzyme A synthetase"/>
    <property type="match status" value="1"/>
</dbReference>
<dbReference type="EMBL" id="JAIZAY010000003">
    <property type="protein sequence ID" value="KAJ8045140.1"/>
    <property type="molecule type" value="Genomic_DNA"/>
</dbReference>
<reference evidence="9" key="1">
    <citation type="submission" date="2021-10" db="EMBL/GenBank/DDBJ databases">
        <title>Tropical sea cucumber genome reveals ecological adaptation and Cuvierian tubules defense mechanism.</title>
        <authorList>
            <person name="Chen T."/>
        </authorList>
    </citation>
    <scope>NUCLEOTIDE SEQUENCE</scope>
    <source>
        <strain evidence="9">Nanhai2018</strain>
        <tissue evidence="9">Muscle</tissue>
    </source>
</reference>
<dbReference type="OrthoDB" id="1706066at2759"/>
<dbReference type="NCBIfam" id="NF001208">
    <property type="entry name" value="PRK00174.1"/>
    <property type="match status" value="1"/>
</dbReference>
<comment type="similarity">
    <text evidence="1 5">Belongs to the ATP-dependent AMP-binding enzyme family.</text>
</comment>
<dbReference type="Gene3D" id="3.40.50.12780">
    <property type="entry name" value="N-terminal domain of ligase-like"/>
    <property type="match status" value="1"/>
</dbReference>
<dbReference type="AlphaFoldDB" id="A0A9Q1CI62"/>
<dbReference type="Proteomes" id="UP001152320">
    <property type="component" value="Chromosome 3"/>
</dbReference>
<dbReference type="InterPro" id="IPR042099">
    <property type="entry name" value="ANL_N_sf"/>
</dbReference>
<feature type="domain" description="AMP-dependent synthetase/ligase" evidence="6">
    <location>
        <begin position="136"/>
        <end position="520"/>
    </location>
</feature>
<dbReference type="PROSITE" id="PS00455">
    <property type="entry name" value="AMP_BINDING"/>
    <property type="match status" value="1"/>
</dbReference>
<dbReference type="Pfam" id="PF13193">
    <property type="entry name" value="AMP-binding_C"/>
    <property type="match status" value="1"/>
</dbReference>
<proteinExistence type="inferred from homology"/>
<dbReference type="GO" id="GO:0005739">
    <property type="term" value="C:mitochondrion"/>
    <property type="evidence" value="ECO:0007669"/>
    <property type="project" value="TreeGrafter"/>
</dbReference>
<dbReference type="GO" id="GO:0019427">
    <property type="term" value="P:acetyl-CoA biosynthetic process from acetate"/>
    <property type="evidence" value="ECO:0007669"/>
    <property type="project" value="InterPro"/>
</dbReference>
<evidence type="ECO:0000256" key="1">
    <source>
        <dbReference type="ARBA" id="ARBA00006432"/>
    </source>
</evidence>
<dbReference type="PANTHER" id="PTHR24095">
    <property type="entry name" value="ACETYL-COENZYME A SYNTHETASE"/>
    <property type="match status" value="1"/>
</dbReference>
<dbReference type="PANTHER" id="PTHR24095:SF14">
    <property type="entry name" value="ACETYL-COENZYME A SYNTHETASE 1"/>
    <property type="match status" value="1"/>
</dbReference>
<protein>
    <recommendedName>
        <fullName evidence="5">Acetyl-coenzyme A synthetase</fullName>
        <ecNumber evidence="5">6.2.1.1</ecNumber>
    </recommendedName>
</protein>
<dbReference type="InterPro" id="IPR045851">
    <property type="entry name" value="AMP-bd_C_sf"/>
</dbReference>
<keyword evidence="3 5" id="KW-0547">Nucleotide-binding</keyword>
<dbReference type="GO" id="GO:0005524">
    <property type="term" value="F:ATP binding"/>
    <property type="evidence" value="ECO:0007669"/>
    <property type="project" value="UniProtKB-UniRule"/>
</dbReference>
<name>A0A9Q1CI62_HOLLE</name>
<evidence type="ECO:0000259" key="8">
    <source>
        <dbReference type="Pfam" id="PF16177"/>
    </source>
</evidence>
<dbReference type="EC" id="6.2.1.1" evidence="5"/>
<organism evidence="9 10">
    <name type="scientific">Holothuria leucospilota</name>
    <name type="common">Black long sea cucumber</name>
    <name type="synonym">Mertensiothuria leucospilota</name>
    <dbReference type="NCBI Taxonomy" id="206669"/>
    <lineage>
        <taxon>Eukaryota</taxon>
        <taxon>Metazoa</taxon>
        <taxon>Echinodermata</taxon>
        <taxon>Eleutherozoa</taxon>
        <taxon>Echinozoa</taxon>
        <taxon>Holothuroidea</taxon>
        <taxon>Aspidochirotacea</taxon>
        <taxon>Aspidochirotida</taxon>
        <taxon>Holothuriidae</taxon>
        <taxon>Holothuria</taxon>
    </lineage>
</organism>
<keyword evidence="10" id="KW-1185">Reference proteome</keyword>
<dbReference type="InterPro" id="IPR032387">
    <property type="entry name" value="ACAS_N"/>
</dbReference>
<accession>A0A9Q1CI62</accession>
<dbReference type="CDD" id="cd05966">
    <property type="entry name" value="ACS"/>
    <property type="match status" value="1"/>
</dbReference>
<evidence type="ECO:0000313" key="10">
    <source>
        <dbReference type="Proteomes" id="UP001152320"/>
    </source>
</evidence>
<evidence type="ECO:0000256" key="3">
    <source>
        <dbReference type="ARBA" id="ARBA00022741"/>
    </source>
</evidence>
<evidence type="ECO:0000256" key="4">
    <source>
        <dbReference type="ARBA" id="ARBA00022840"/>
    </source>
</evidence>
<gene>
    <name evidence="9" type="ORF">HOLleu_08082</name>
</gene>
<dbReference type="InterPro" id="IPR000873">
    <property type="entry name" value="AMP-dep_synth/lig_dom"/>
</dbReference>
<comment type="caution">
    <text evidence="9">The sequence shown here is derived from an EMBL/GenBank/DDBJ whole genome shotgun (WGS) entry which is preliminary data.</text>
</comment>
<evidence type="ECO:0000256" key="5">
    <source>
        <dbReference type="RuleBase" id="RU361147"/>
    </source>
</evidence>
<keyword evidence="2 5" id="KW-0436">Ligase</keyword>
<feature type="domain" description="AMP-binding enzyme C-terminal" evidence="7">
    <location>
        <begin position="582"/>
        <end position="661"/>
    </location>
</feature>
<dbReference type="GO" id="GO:0016208">
    <property type="term" value="F:AMP binding"/>
    <property type="evidence" value="ECO:0007669"/>
    <property type="project" value="InterPro"/>
</dbReference>
<sequence>MAAVLLKEGKGRLPNICRYFHARLSKRYKNFSSSRRGCSGTVRTFSVSASLSASHISSCEVPELSQFEKHGYRFSTHQDLYEFSLREPDLFWGTFARSRLNWFQEFDEVSDCDLAKGMISWFINGKLNAAVNCIDRHKDANPDNIALIWEKDEPGQEERITYQKLYELTNQLANALLSQGVKKGDRVAIYMPVSPMTVAAMLACARTGAIHSVVFAGFSADALGSRIRDAGAETIITTDQGIRGGKLIELKKTVNAALDQCPGVKRVFVARRTGNNVPEHKLDIPLEEVMASQSKECPPAIMDANDHLFMLYTSGSTGSPKGLIHAQAGYLLYTTLTHRFVFDYQPGDIFACVADVGWITGHSYVVYGPLSNGATSVLFESVPTYPNPSRYWEMVERLGVNQIYLAPTALRLLLKAGDSFVSKHDRSSLRTLGCVGEPLNHEAWEWYNDVVGEKRCDLVDTWWQTETGGICITPRPSAPGAEIRHGPMRPFFGISPQLLNDKGEEIKGNDVSGSLCIKQAWPGLARTIYGNHDRFITTYLKTPPGYYCTGDGAHRDADGYYHITGRMDDVINVTGHRLGTAEVEDAMDEHDAVAETAVVGFPHDIKGEGVYAFVILKDGITEPDDQIISELKAITRKKIAGYAVPDVVQITAGLPKTRSGKIMRRILRKICAGESDQLGDITTLADPSVVENLIEKHKKLTQNP</sequence>
<dbReference type="NCBIfam" id="TIGR02188">
    <property type="entry name" value="Ac_CoA_lig_AcsA"/>
    <property type="match status" value="1"/>
</dbReference>
<evidence type="ECO:0000259" key="6">
    <source>
        <dbReference type="Pfam" id="PF00501"/>
    </source>
</evidence>
<dbReference type="Gene3D" id="3.30.300.30">
    <property type="match status" value="1"/>
</dbReference>
<dbReference type="GO" id="GO:0003987">
    <property type="term" value="F:acetate-CoA ligase activity"/>
    <property type="evidence" value="ECO:0007669"/>
    <property type="project" value="UniProtKB-UniRule"/>
</dbReference>
<evidence type="ECO:0000259" key="7">
    <source>
        <dbReference type="Pfam" id="PF13193"/>
    </source>
</evidence>
<dbReference type="Pfam" id="PF16177">
    <property type="entry name" value="ACAS_N"/>
    <property type="match status" value="1"/>
</dbReference>
<dbReference type="InterPro" id="IPR020845">
    <property type="entry name" value="AMP-binding_CS"/>
</dbReference>
<feature type="domain" description="Acetyl-coenzyme A synthetase N-terminal" evidence="8">
    <location>
        <begin position="78"/>
        <end position="133"/>
    </location>
</feature>
<evidence type="ECO:0000256" key="2">
    <source>
        <dbReference type="ARBA" id="ARBA00022598"/>
    </source>
</evidence>
<dbReference type="FunFam" id="3.40.50.12780:FF:000001">
    <property type="entry name" value="Acetyl-coenzyme A synthetase"/>
    <property type="match status" value="1"/>
</dbReference>
<dbReference type="InterPro" id="IPR025110">
    <property type="entry name" value="AMP-bd_C"/>
</dbReference>
<comment type="catalytic activity">
    <reaction evidence="5">
        <text>acetate + ATP + CoA = acetyl-CoA + AMP + diphosphate</text>
        <dbReference type="Rhea" id="RHEA:23176"/>
        <dbReference type="ChEBI" id="CHEBI:30089"/>
        <dbReference type="ChEBI" id="CHEBI:30616"/>
        <dbReference type="ChEBI" id="CHEBI:33019"/>
        <dbReference type="ChEBI" id="CHEBI:57287"/>
        <dbReference type="ChEBI" id="CHEBI:57288"/>
        <dbReference type="ChEBI" id="CHEBI:456215"/>
        <dbReference type="EC" id="6.2.1.1"/>
    </reaction>
</comment>
<evidence type="ECO:0000313" key="9">
    <source>
        <dbReference type="EMBL" id="KAJ8045140.1"/>
    </source>
</evidence>
<dbReference type="InterPro" id="IPR011904">
    <property type="entry name" value="Ac_CoA_lig"/>
</dbReference>
<dbReference type="Pfam" id="PF00501">
    <property type="entry name" value="AMP-binding"/>
    <property type="match status" value="1"/>
</dbReference>